<dbReference type="AlphaFoldDB" id="A0A915DD19"/>
<protein>
    <submittedName>
        <fullName evidence="2">Uncharacterized protein</fullName>
    </submittedName>
</protein>
<name>A0A915DD19_9BILA</name>
<organism evidence="1 2">
    <name type="scientific">Ditylenchus dipsaci</name>
    <dbReference type="NCBI Taxonomy" id="166011"/>
    <lineage>
        <taxon>Eukaryota</taxon>
        <taxon>Metazoa</taxon>
        <taxon>Ecdysozoa</taxon>
        <taxon>Nematoda</taxon>
        <taxon>Chromadorea</taxon>
        <taxon>Rhabditida</taxon>
        <taxon>Tylenchina</taxon>
        <taxon>Tylenchomorpha</taxon>
        <taxon>Sphaerularioidea</taxon>
        <taxon>Anguinidae</taxon>
        <taxon>Anguininae</taxon>
        <taxon>Ditylenchus</taxon>
    </lineage>
</organism>
<reference evidence="2" key="1">
    <citation type="submission" date="2022-11" db="UniProtKB">
        <authorList>
            <consortium name="WormBaseParasite"/>
        </authorList>
    </citation>
    <scope>IDENTIFICATION</scope>
</reference>
<proteinExistence type="predicted"/>
<dbReference type="WBParaSite" id="jg18147">
    <property type="protein sequence ID" value="jg18147"/>
    <property type="gene ID" value="jg18147"/>
</dbReference>
<evidence type="ECO:0000313" key="1">
    <source>
        <dbReference type="Proteomes" id="UP000887574"/>
    </source>
</evidence>
<sequence length="98" mass="11126">MLMTMPAPKMRFVEEEDMTHTLNRRGDLIFQFPFKHKVSGCHPPQYIRKSQDEQASSSQLVSGKNEFFPTFSPSILLGGSILLLLSLTSISDYIDGCW</sequence>
<evidence type="ECO:0000313" key="2">
    <source>
        <dbReference type="WBParaSite" id="jg18147"/>
    </source>
</evidence>
<dbReference type="Proteomes" id="UP000887574">
    <property type="component" value="Unplaced"/>
</dbReference>
<accession>A0A915DD19</accession>
<keyword evidence="1" id="KW-1185">Reference proteome</keyword>